<feature type="compositionally biased region" description="Acidic residues" evidence="1">
    <location>
        <begin position="840"/>
        <end position="860"/>
    </location>
</feature>
<comment type="caution">
    <text evidence="3">The sequence shown here is derived from an EMBL/GenBank/DDBJ whole genome shotgun (WGS) entry which is preliminary data.</text>
</comment>
<evidence type="ECO:0000259" key="2">
    <source>
        <dbReference type="SMART" id="SM00233"/>
    </source>
</evidence>
<dbReference type="InterPro" id="IPR057379">
    <property type="entry name" value="PH_SPO71"/>
</dbReference>
<dbReference type="Proteomes" id="UP000614334">
    <property type="component" value="Unassembled WGS sequence"/>
</dbReference>
<feature type="compositionally biased region" description="Polar residues" evidence="1">
    <location>
        <begin position="260"/>
        <end position="295"/>
    </location>
</feature>
<feature type="region of interest" description="Disordered" evidence="1">
    <location>
        <begin position="818"/>
        <end position="865"/>
    </location>
</feature>
<feature type="compositionally biased region" description="Polar residues" evidence="1">
    <location>
        <begin position="67"/>
        <end position="79"/>
    </location>
</feature>
<dbReference type="PANTHER" id="PTHR28076">
    <property type="entry name" value="SPORULATION-SPECIFIC PROTEIN 71"/>
    <property type="match status" value="1"/>
</dbReference>
<dbReference type="Pfam" id="PF23207">
    <property type="entry name" value="PH_SPO71"/>
    <property type="match status" value="1"/>
</dbReference>
<evidence type="ECO:0000313" key="4">
    <source>
        <dbReference type="Proteomes" id="UP000614334"/>
    </source>
</evidence>
<name>A0A8H7ID70_9AGAM</name>
<dbReference type="InterPro" id="IPR001849">
    <property type="entry name" value="PH_domain"/>
</dbReference>
<gene>
    <name evidence="3" type="ORF">RHS01_05599</name>
</gene>
<feature type="region of interest" description="Disordered" evidence="1">
    <location>
        <begin position="1"/>
        <end position="41"/>
    </location>
</feature>
<evidence type="ECO:0000313" key="3">
    <source>
        <dbReference type="EMBL" id="KAF8754965.1"/>
    </source>
</evidence>
<feature type="region of interest" description="Disordered" evidence="1">
    <location>
        <begin position="260"/>
        <end position="329"/>
    </location>
</feature>
<dbReference type="PANTHER" id="PTHR28076:SF1">
    <property type="entry name" value="PROSPORE MEMBRANE ADAPTER PROTEIN SPO71"/>
    <property type="match status" value="1"/>
</dbReference>
<sequence length="1151" mass="128860">MPHVNISSVGVTEAPRQASVARDSPIGVYPSPATKDHFDDDHFRSRRRIFIGPMPENTAARLRAASSGDNSAANLTGEFTNEDFARDNMADDDTSSSESEHHEDHSESGSASDRCSGTASSRARKISRKRLLRAFVSRGGDRKHFSEHEIWKKWHAGGWSRVPLPADASARRWVGASFEVGMDVLGDMGSSTVSQPQNGRGDGMNHGSQSPVAHSPTGFHTGDGPVSLLRHLASVFDTRSKGKLKSSDCVFGETLSNTSKVSLSQSRLGEPSSQTSDATQRVDSPVSSSPLLRNSSKTRKPRPHSTIGIPNVLSGQPKPGPSNASESHLPALLSSPQIHSLESKENGLRSALRRNFGTLKGGSIKQRSVVFAESPKPLSDTALDPFSKLHRSTSLSAPSALPIIAQAPSENPASPAEVLGRESEPTDTTSAGAAVALQAQQTRIPEDGIVLRVQSHARTDRMLVRAAYNRSSGLPKPYDEAEARRHPDTQEMQWKEMLVVWRRSNDREDRVELYQDYATPGKERILGHKDLAQEPHEGAELDLEPLVSLIRPTRRRMPHLSFRRYLGGKLPDTIDIHCPALGTRVRVDIPDLDHGASDSWKRFTRSYLIEACGRSLRGLPDWDSMMESPALRGSRLELAWRKESKLDWVWQETDDEGKEIDWQVLFGLALRQPSLPSQLEIRLGLHAPTHVALSDGSSLGKTKLVPLRTPIYMLTCSFADEPPAVEGYLHRIKPKTLTRTNVYLTSHDGYLFTLRYADAEPPAPPVLVQQPLDDTGRQIVRQRELWRARCMILNADGYIDLRSILAVRRAVEPTPPTGTIDIGVARSTKRLPNDTHEHDDFDDGWVDQADASDGEDEGGDEYLSRNEDKARLKMKRSFELIMRSGRVIRFEAYSRNICLEWIANLRNLIKYWTRRHRVDARDEMELVFATQGRVRFTIPKLGREEAPEGWVPDGASPYLAKFWNWCVLEGCRAIVRAGRLYTKKGIRKQFKHHFHVLTGGHLVLFHITPNVTSYHRHSRTVNLADAYVYSGQIAMRSLPRAAGVDSRQKIPRSRFLRLTSFQRGRYYLHNMVSPHNTHIPLDPLLSSESTVKDEPTIAPLGGKHKLIICKARSRLERDVWCWVLNTEIERLSRMLLTREKHMRRQGALVSE</sequence>
<proteinExistence type="predicted"/>
<feature type="compositionally biased region" description="Basic and acidic residues" evidence="1">
    <location>
        <begin position="98"/>
        <end position="107"/>
    </location>
</feature>
<feature type="compositionally biased region" description="Polar residues" evidence="1">
    <location>
        <begin position="1"/>
        <end position="10"/>
    </location>
</feature>
<dbReference type="EMBL" id="JACYCF010000009">
    <property type="protein sequence ID" value="KAF8754965.1"/>
    <property type="molecule type" value="Genomic_DNA"/>
</dbReference>
<evidence type="ECO:0000256" key="1">
    <source>
        <dbReference type="SAM" id="MobiDB-lite"/>
    </source>
</evidence>
<accession>A0A8H7ID70</accession>
<feature type="region of interest" description="Disordered" evidence="1">
    <location>
        <begin position="191"/>
        <end position="224"/>
    </location>
</feature>
<protein>
    <submittedName>
        <fullName evidence="3">Pleckstrin homology domain</fullName>
    </submittedName>
</protein>
<dbReference type="SMART" id="SM00233">
    <property type="entry name" value="PH"/>
    <property type="match status" value="2"/>
</dbReference>
<feature type="domain" description="PH" evidence="2">
    <location>
        <begin position="974"/>
        <end position="1131"/>
    </location>
</feature>
<dbReference type="InterPro" id="IPR040345">
    <property type="entry name" value="Mug56/Spo71"/>
</dbReference>
<dbReference type="GO" id="GO:1902657">
    <property type="term" value="P:protein localization to prospore membrane"/>
    <property type="evidence" value="ECO:0007669"/>
    <property type="project" value="InterPro"/>
</dbReference>
<feature type="region of interest" description="Disordered" evidence="1">
    <location>
        <begin position="408"/>
        <end position="430"/>
    </location>
</feature>
<organism evidence="3 4">
    <name type="scientific">Rhizoctonia solani</name>
    <dbReference type="NCBI Taxonomy" id="456999"/>
    <lineage>
        <taxon>Eukaryota</taxon>
        <taxon>Fungi</taxon>
        <taxon>Dikarya</taxon>
        <taxon>Basidiomycota</taxon>
        <taxon>Agaricomycotina</taxon>
        <taxon>Agaricomycetes</taxon>
        <taxon>Cantharellales</taxon>
        <taxon>Ceratobasidiaceae</taxon>
        <taxon>Rhizoctonia</taxon>
    </lineage>
</organism>
<feature type="domain" description="PH" evidence="2">
    <location>
        <begin position="723"/>
        <end position="912"/>
    </location>
</feature>
<dbReference type="InterPro" id="IPR039486">
    <property type="entry name" value="Mug56/Spo71_PH"/>
</dbReference>
<dbReference type="AlphaFoldDB" id="A0A8H7ID70"/>
<reference evidence="3" key="1">
    <citation type="submission" date="2020-09" db="EMBL/GenBank/DDBJ databases">
        <title>Comparative genome analyses of four rice-infecting Rhizoctonia solani isolates reveal extensive enrichment of homogalacturonan modification genes.</title>
        <authorList>
            <person name="Lee D.-Y."/>
            <person name="Jeon J."/>
            <person name="Kim K.-T."/>
            <person name="Cheong K."/>
            <person name="Song H."/>
            <person name="Choi G."/>
            <person name="Ko J."/>
            <person name="Opiyo S.O."/>
            <person name="Zuo S."/>
            <person name="Madhav S."/>
            <person name="Lee Y.-H."/>
            <person name="Wang G.-L."/>
        </authorList>
    </citation>
    <scope>NUCLEOTIDE SEQUENCE</scope>
    <source>
        <strain evidence="3">AG1-IA B2</strain>
    </source>
</reference>
<dbReference type="Pfam" id="PF15404">
    <property type="entry name" value="PH_4"/>
    <property type="match status" value="1"/>
</dbReference>
<feature type="region of interest" description="Disordered" evidence="1">
    <location>
        <begin position="63"/>
        <end position="123"/>
    </location>
</feature>